<accession>W4LAG3</accession>
<dbReference type="GO" id="GO:0016705">
    <property type="term" value="F:oxidoreductase activity, acting on paired donors, with incorporation or reduction of molecular oxygen"/>
    <property type="evidence" value="ECO:0007669"/>
    <property type="project" value="InterPro"/>
</dbReference>
<proteinExistence type="predicted"/>
<dbReference type="InterPro" id="IPR036661">
    <property type="entry name" value="Luciferase-like_sf"/>
</dbReference>
<dbReference type="AlphaFoldDB" id="W4LAG3"/>
<protein>
    <recommendedName>
        <fullName evidence="1">Luciferase-like domain-containing protein</fullName>
    </recommendedName>
</protein>
<dbReference type="PANTHER" id="PTHR43244">
    <property type="match status" value="1"/>
</dbReference>
<dbReference type="Proteomes" id="UP000019141">
    <property type="component" value="Unassembled WGS sequence"/>
</dbReference>
<gene>
    <name evidence="2" type="ORF">ETSY1_32060</name>
</gene>
<sequence>MKVRFGFSCRGQADLGLEDFPQLVDDLERLGFDSIWLPESMLNGAFDPIVGLTYAAARTEHLKIGAYLAVPGRNPARLARELANLDRLSRGRLLLIMVLGQPAQSEVMAQDVDKAERGARLDEVLPLLRQLWRGDVVNHDGPRYQLREARIFPTPVQDPLEMWLGGLLLGALRRAGRLGDGWIPGLTTPAEAAAKRQVIEASAAEAGRAIDPEHYGVNLTYSRGPLPALAAKQLRQRRPDLDPEQVIPQSRAALHERVDEWLEAGFSKFLLRPATPPTDWTAELETLAEDILERQM</sequence>
<keyword evidence="3" id="KW-1185">Reference proteome</keyword>
<dbReference type="PANTHER" id="PTHR43244:SF2">
    <property type="entry name" value="CONSERVED HYPOTHETICAL ALANINE AND PROLINE-RICH PROTEIN"/>
    <property type="match status" value="1"/>
</dbReference>
<comment type="caution">
    <text evidence="2">The sequence shown here is derived from an EMBL/GenBank/DDBJ whole genome shotgun (WGS) entry which is preliminary data.</text>
</comment>
<organism evidence="2 3">
    <name type="scientific">Entotheonella factor</name>
    <dbReference type="NCBI Taxonomy" id="1429438"/>
    <lineage>
        <taxon>Bacteria</taxon>
        <taxon>Pseudomonadati</taxon>
        <taxon>Nitrospinota/Tectimicrobiota group</taxon>
        <taxon>Candidatus Tectimicrobiota</taxon>
        <taxon>Candidatus Entotheonellia</taxon>
        <taxon>Candidatus Entotheonellales</taxon>
        <taxon>Candidatus Entotheonellaceae</taxon>
        <taxon>Candidatus Entotheonella</taxon>
    </lineage>
</organism>
<evidence type="ECO:0000313" key="3">
    <source>
        <dbReference type="Proteomes" id="UP000019141"/>
    </source>
</evidence>
<dbReference type="Pfam" id="PF00296">
    <property type="entry name" value="Bac_luciferase"/>
    <property type="match status" value="1"/>
</dbReference>
<dbReference type="InterPro" id="IPR011251">
    <property type="entry name" value="Luciferase-like_dom"/>
</dbReference>
<dbReference type="InterPro" id="IPR050564">
    <property type="entry name" value="F420-G6PD/mer"/>
</dbReference>
<evidence type="ECO:0000259" key="1">
    <source>
        <dbReference type="Pfam" id="PF00296"/>
    </source>
</evidence>
<name>W4LAG3_ENTF1</name>
<evidence type="ECO:0000313" key="2">
    <source>
        <dbReference type="EMBL" id="ETW95088.1"/>
    </source>
</evidence>
<dbReference type="PATRIC" id="fig|1429438.4.peg.6084"/>
<dbReference type="Gene3D" id="3.20.20.30">
    <property type="entry name" value="Luciferase-like domain"/>
    <property type="match status" value="1"/>
</dbReference>
<dbReference type="HOGENOM" id="CLU_027853_7_2_7"/>
<feature type="domain" description="Luciferase-like" evidence="1">
    <location>
        <begin position="12"/>
        <end position="237"/>
    </location>
</feature>
<reference evidence="2 3" key="1">
    <citation type="journal article" date="2014" name="Nature">
        <title>An environmental bacterial taxon with a large and distinct metabolic repertoire.</title>
        <authorList>
            <person name="Wilson M.C."/>
            <person name="Mori T."/>
            <person name="Ruckert C."/>
            <person name="Uria A.R."/>
            <person name="Helf M.J."/>
            <person name="Takada K."/>
            <person name="Gernert C."/>
            <person name="Steffens U.A."/>
            <person name="Heycke N."/>
            <person name="Schmitt S."/>
            <person name="Rinke C."/>
            <person name="Helfrich E.J."/>
            <person name="Brachmann A.O."/>
            <person name="Gurgui C."/>
            <person name="Wakimoto T."/>
            <person name="Kracht M."/>
            <person name="Crusemann M."/>
            <person name="Hentschel U."/>
            <person name="Abe I."/>
            <person name="Matsunaga S."/>
            <person name="Kalinowski J."/>
            <person name="Takeyama H."/>
            <person name="Piel J."/>
        </authorList>
    </citation>
    <scope>NUCLEOTIDE SEQUENCE [LARGE SCALE GENOMIC DNA]</scope>
    <source>
        <strain evidence="3">TSY1</strain>
    </source>
</reference>
<dbReference type="SUPFAM" id="SSF51679">
    <property type="entry name" value="Bacterial luciferase-like"/>
    <property type="match status" value="1"/>
</dbReference>
<dbReference type="EMBL" id="AZHW01000958">
    <property type="protein sequence ID" value="ETW95088.1"/>
    <property type="molecule type" value="Genomic_DNA"/>
</dbReference>